<evidence type="ECO:0000313" key="13">
    <source>
        <dbReference type="Proteomes" id="UP000266389"/>
    </source>
</evidence>
<dbReference type="EMBL" id="PHFL01000045">
    <property type="protein sequence ID" value="RFM24216.1"/>
    <property type="molecule type" value="Genomic_DNA"/>
</dbReference>
<dbReference type="FunFam" id="3.20.20.70:FF:000009">
    <property type="entry name" value="1-(5-phosphoribosyl)-5-[(5-phosphoribosylamino)methylideneamino] imidazole-4-carboxamide isomerase"/>
    <property type="match status" value="1"/>
</dbReference>
<dbReference type="Gene3D" id="3.20.20.70">
    <property type="entry name" value="Aldolase class I"/>
    <property type="match status" value="1"/>
</dbReference>
<comment type="caution">
    <text evidence="12">The sequence shown here is derived from an EMBL/GenBank/DDBJ whole genome shotgun (WGS) entry which is preliminary data.</text>
</comment>
<dbReference type="CDD" id="cd04732">
    <property type="entry name" value="HisA"/>
    <property type="match status" value="1"/>
</dbReference>
<evidence type="ECO:0000256" key="8">
    <source>
        <dbReference type="ARBA" id="ARBA00023235"/>
    </source>
</evidence>
<evidence type="ECO:0000256" key="7">
    <source>
        <dbReference type="ARBA" id="ARBA00023102"/>
    </source>
</evidence>
<evidence type="ECO:0000256" key="3">
    <source>
        <dbReference type="ARBA" id="ARBA00005133"/>
    </source>
</evidence>
<comment type="pathway">
    <text evidence="3 9 11">Amino-acid biosynthesis; L-histidine biosynthesis; L-histidine from 5-phospho-alpha-D-ribose 1-diphosphate: step 4/9.</text>
</comment>
<dbReference type="HAMAP" id="MF_01014">
    <property type="entry name" value="HisA"/>
    <property type="match status" value="1"/>
</dbReference>
<dbReference type="EC" id="5.3.1.16" evidence="9 11"/>
<dbReference type="InterPro" id="IPR023016">
    <property type="entry name" value="HisA/PriA"/>
</dbReference>
<proteinExistence type="inferred from homology"/>
<evidence type="ECO:0000256" key="9">
    <source>
        <dbReference type="HAMAP-Rule" id="MF_01014"/>
    </source>
</evidence>
<dbReference type="PANTHER" id="PTHR43090">
    <property type="entry name" value="1-(5-PHOSPHORIBOSYL)-5-[(5-PHOSPHORIBOSYLAMINO)METHYLIDENEAMINO] IMIDAZOLE-4-CARBOXAMIDE ISOMERASE"/>
    <property type="match status" value="1"/>
</dbReference>
<keyword evidence="5 9" id="KW-0963">Cytoplasm</keyword>
<keyword evidence="6 9" id="KW-0028">Amino-acid biosynthesis</keyword>
<evidence type="ECO:0000256" key="1">
    <source>
        <dbReference type="ARBA" id="ARBA00000901"/>
    </source>
</evidence>
<dbReference type="NCBIfam" id="TIGR00007">
    <property type="entry name" value="1-(5-phosphoribosyl)-5-[(5-phosphoribosylamino)methylideneamino]imidazole-4-carboxamide isomerase"/>
    <property type="match status" value="1"/>
</dbReference>
<dbReference type="InterPro" id="IPR044524">
    <property type="entry name" value="Isoase_HisA-like"/>
</dbReference>
<evidence type="ECO:0000256" key="6">
    <source>
        <dbReference type="ARBA" id="ARBA00022605"/>
    </source>
</evidence>
<comment type="catalytic activity">
    <reaction evidence="1 9 11">
        <text>1-(5-phospho-beta-D-ribosyl)-5-[(5-phospho-beta-D-ribosylamino)methylideneamino]imidazole-4-carboxamide = 5-[(5-phospho-1-deoxy-D-ribulos-1-ylimino)methylamino]-1-(5-phospho-beta-D-ribosyl)imidazole-4-carboxamide</text>
        <dbReference type="Rhea" id="RHEA:15469"/>
        <dbReference type="ChEBI" id="CHEBI:58435"/>
        <dbReference type="ChEBI" id="CHEBI:58525"/>
        <dbReference type="EC" id="5.3.1.16"/>
    </reaction>
</comment>
<dbReference type="InterPro" id="IPR013785">
    <property type="entry name" value="Aldolase_TIM"/>
</dbReference>
<evidence type="ECO:0000256" key="5">
    <source>
        <dbReference type="ARBA" id="ARBA00022490"/>
    </source>
</evidence>
<evidence type="ECO:0000256" key="2">
    <source>
        <dbReference type="ARBA" id="ARBA00004496"/>
    </source>
</evidence>
<feature type="active site" description="Proton donor" evidence="9">
    <location>
        <position position="130"/>
    </location>
</feature>
<dbReference type="AlphaFoldDB" id="A0A395M0C9"/>
<dbReference type="InterPro" id="IPR006063">
    <property type="entry name" value="HisA_bact_arch"/>
</dbReference>
<dbReference type="GO" id="GO:0000162">
    <property type="term" value="P:L-tryptophan biosynthetic process"/>
    <property type="evidence" value="ECO:0007669"/>
    <property type="project" value="TreeGrafter"/>
</dbReference>
<sequence>MLIIPAIDIRDQRCVRLSQGDFTREKIYLDKPCDMAILWRKQNAKMLHLVDLDAALTGSPKNFETIKSIVDTIDIPVEVGGGIRTLKDAERYLNIGVCRIIVGSAAVSNPDLVRELIKEFGAKRVVVGIDAKDGVPKVNGWVESAPLSDVELGLKMKDLGVERVIYTDISKDGMLAGVGYPALKRFVEQTRLKVTASGGVSSYKDFIVLRELQPLGVDSVIIGKALYEETFPCQKLWHLYEKDIPLDTNFSTAALRCPTD</sequence>
<evidence type="ECO:0000256" key="4">
    <source>
        <dbReference type="ARBA" id="ARBA00009667"/>
    </source>
</evidence>
<evidence type="ECO:0000256" key="10">
    <source>
        <dbReference type="RuleBase" id="RU003657"/>
    </source>
</evidence>
<reference evidence="12 13" key="1">
    <citation type="journal article" date="2011" name="ISME J.">
        <title>Community ecology of hot spring cyanobacterial mats: predominant populations and their functional potential.</title>
        <authorList>
            <person name="Klatt C.G."/>
            <person name="Wood J.M."/>
            <person name="Rusch D.B."/>
            <person name="Bateson M.M."/>
            <person name="Hamamura N."/>
            <person name="Heidelberg J.F."/>
            <person name="Grossman A.R."/>
            <person name="Bhaya D."/>
            <person name="Cohan F.M."/>
            <person name="Kuhl M."/>
            <person name="Bryant D.A."/>
            <person name="Ward D.M."/>
        </authorList>
    </citation>
    <scope>NUCLEOTIDE SEQUENCE [LARGE SCALE GENOMIC DNA]</scope>
    <source>
        <strain evidence="12">OS</strain>
    </source>
</reference>
<dbReference type="Proteomes" id="UP000266389">
    <property type="component" value="Unassembled WGS sequence"/>
</dbReference>
<name>A0A395M0C9_9BACT</name>
<dbReference type="InterPro" id="IPR011060">
    <property type="entry name" value="RibuloseP-bd_barrel"/>
</dbReference>
<dbReference type="GO" id="GO:0003949">
    <property type="term" value="F:1-(5-phosphoribosyl)-5-[(5-phosphoribosylamino)methylideneamino]imidazole-4-carboxamide isomerase activity"/>
    <property type="evidence" value="ECO:0007669"/>
    <property type="project" value="UniProtKB-UniRule"/>
</dbReference>
<protein>
    <recommendedName>
        <fullName evidence="9 11">1-(5-phosphoribosyl)-5-[(5-phosphoribosylamino)methylideneamino] imidazole-4-carboxamide isomerase</fullName>
        <ecNumber evidence="9 11">5.3.1.16</ecNumber>
    </recommendedName>
    <alternativeName>
        <fullName evidence="9">Phosphoribosylformimino-5-aminoimidazole carboxamide ribotide isomerase</fullName>
    </alternativeName>
</protein>
<comment type="subcellular location">
    <subcellularLocation>
        <location evidence="2 9 11">Cytoplasm</location>
    </subcellularLocation>
</comment>
<keyword evidence="8 9" id="KW-0413">Isomerase</keyword>
<keyword evidence="7 9" id="KW-0368">Histidine biosynthesis</keyword>
<accession>A0A395M0C9</accession>
<dbReference type="GO" id="GO:0000105">
    <property type="term" value="P:L-histidine biosynthetic process"/>
    <property type="evidence" value="ECO:0007669"/>
    <property type="project" value="UniProtKB-UniRule"/>
</dbReference>
<dbReference type="SUPFAM" id="SSF51366">
    <property type="entry name" value="Ribulose-phoshate binding barrel"/>
    <property type="match status" value="1"/>
</dbReference>
<dbReference type="GO" id="GO:0005737">
    <property type="term" value="C:cytoplasm"/>
    <property type="evidence" value="ECO:0007669"/>
    <property type="project" value="UniProtKB-SubCell"/>
</dbReference>
<dbReference type="UniPathway" id="UPA00031">
    <property type="reaction ID" value="UER00009"/>
</dbReference>
<dbReference type="InterPro" id="IPR006062">
    <property type="entry name" value="His_biosynth"/>
</dbReference>
<dbReference type="PANTHER" id="PTHR43090:SF2">
    <property type="entry name" value="1-(5-PHOSPHORIBOSYL)-5-[(5-PHOSPHORIBOSYLAMINO)METHYLIDENEAMINO] IMIDAZOLE-4-CARBOXAMIDE ISOMERASE"/>
    <property type="match status" value="1"/>
</dbReference>
<evidence type="ECO:0000313" key="12">
    <source>
        <dbReference type="EMBL" id="RFM24216.1"/>
    </source>
</evidence>
<feature type="active site" description="Proton acceptor" evidence="9">
    <location>
        <position position="8"/>
    </location>
</feature>
<organism evidence="12 13">
    <name type="scientific">Candidatus Thermochlorobacter aerophilus</name>
    <dbReference type="NCBI Taxonomy" id="1868324"/>
    <lineage>
        <taxon>Bacteria</taxon>
        <taxon>Pseudomonadati</taxon>
        <taxon>Chlorobiota</taxon>
        <taxon>Chlorobiia</taxon>
        <taxon>Chlorobiales</taxon>
        <taxon>Candidatus Thermochlorobacteriaceae</taxon>
        <taxon>Candidatus Thermochlorobacter</taxon>
    </lineage>
</organism>
<comment type="similarity">
    <text evidence="4 9 10">Belongs to the HisA/HisF family.</text>
</comment>
<gene>
    <name evidence="9 12" type="primary">hisA</name>
    <name evidence="12" type="ORF">D0433_07035</name>
</gene>
<dbReference type="Pfam" id="PF00977">
    <property type="entry name" value="His_biosynth"/>
    <property type="match status" value="1"/>
</dbReference>
<evidence type="ECO:0000256" key="11">
    <source>
        <dbReference type="RuleBase" id="RU003658"/>
    </source>
</evidence>